<accession>A0A9W8X244</accession>
<reference evidence="1" key="1">
    <citation type="submission" date="2022-10" db="EMBL/GenBank/DDBJ databases">
        <title>Tapping the CABI collections for fungal endophytes: first genome assemblies for Collariella, Neodidymelliopsis, Ascochyta clinopodiicola, Didymella pomorum, Didymosphaeria variabile, Neocosmospora piperis and Neocucurbitaria cava.</title>
        <authorList>
            <person name="Hill R."/>
        </authorList>
    </citation>
    <scope>NUCLEOTIDE SEQUENCE</scope>
    <source>
        <strain evidence="1">IMI 360193</strain>
    </source>
</reference>
<proteinExistence type="predicted"/>
<gene>
    <name evidence="1" type="ORF">N0V87_003633</name>
</gene>
<name>A0A9W8X244_9PLEO</name>
<organism evidence="1 2">
    <name type="scientific">Didymella glomerata</name>
    <dbReference type="NCBI Taxonomy" id="749621"/>
    <lineage>
        <taxon>Eukaryota</taxon>
        <taxon>Fungi</taxon>
        <taxon>Dikarya</taxon>
        <taxon>Ascomycota</taxon>
        <taxon>Pezizomycotina</taxon>
        <taxon>Dothideomycetes</taxon>
        <taxon>Pleosporomycetidae</taxon>
        <taxon>Pleosporales</taxon>
        <taxon>Pleosporineae</taxon>
        <taxon>Didymellaceae</taxon>
        <taxon>Didymella</taxon>
    </lineage>
</organism>
<protein>
    <submittedName>
        <fullName evidence="1">Uncharacterized protein</fullName>
    </submittedName>
</protein>
<dbReference type="EMBL" id="JAPEUV010000026">
    <property type="protein sequence ID" value="KAJ4338946.1"/>
    <property type="molecule type" value="Genomic_DNA"/>
</dbReference>
<keyword evidence="2" id="KW-1185">Reference proteome</keyword>
<dbReference type="OrthoDB" id="6359816at2759"/>
<dbReference type="Proteomes" id="UP001140562">
    <property type="component" value="Unassembled WGS sequence"/>
</dbReference>
<sequence length="357" mass="40195">MTLFEREDRETVSWSLKEFSIGKDFKWSKSEEEDVRTELFVDRATHEFGIVYYNSQSIAAVEQFPDTEEPVYFEAKTARAACKHDSCGKVTVLFEHVQLNLKFESTGALGSEDHVSATTHAHSFVNAVEVLAGAAQSKTFRIHTVIAKGFDKNDDFDMVARGYTERVVESWMSQSTGSSHWSESVLLLTGLTITDNVRVRDSGEWSDFTIVAGTTPFPESDKRTVMLPESAQTIAAMLDEIYGTYNSTTGSLFTGFVLRSEIEKERVLNDLLGLFIAADKYNLEKVKTEAVKAIVDRLSFIQDPLIIVDLATCVFDDQTPQVDRGLRKAIIRQIYTRMPAILNDEIAWQEYSSTRLS</sequence>
<evidence type="ECO:0000313" key="1">
    <source>
        <dbReference type="EMBL" id="KAJ4338946.1"/>
    </source>
</evidence>
<comment type="caution">
    <text evidence="1">The sequence shown here is derived from an EMBL/GenBank/DDBJ whole genome shotgun (WGS) entry which is preliminary data.</text>
</comment>
<dbReference type="AlphaFoldDB" id="A0A9W8X244"/>
<evidence type="ECO:0000313" key="2">
    <source>
        <dbReference type="Proteomes" id="UP001140562"/>
    </source>
</evidence>